<evidence type="ECO:0000313" key="1">
    <source>
        <dbReference type="EMBL" id="GAU96845.1"/>
    </source>
</evidence>
<dbReference type="AlphaFoldDB" id="A0A1D1V7U2"/>
<reference evidence="1 2" key="1">
    <citation type="journal article" date="2016" name="Nat. Commun.">
        <title>Extremotolerant tardigrade genome and improved radiotolerance of human cultured cells by tardigrade-unique protein.</title>
        <authorList>
            <person name="Hashimoto T."/>
            <person name="Horikawa D.D."/>
            <person name="Saito Y."/>
            <person name="Kuwahara H."/>
            <person name="Kozuka-Hata H."/>
            <person name="Shin-I T."/>
            <person name="Minakuchi Y."/>
            <person name="Ohishi K."/>
            <person name="Motoyama A."/>
            <person name="Aizu T."/>
            <person name="Enomoto A."/>
            <person name="Kondo K."/>
            <person name="Tanaka S."/>
            <person name="Hara Y."/>
            <person name="Koshikawa S."/>
            <person name="Sagara H."/>
            <person name="Miura T."/>
            <person name="Yokobori S."/>
            <person name="Miyagawa K."/>
            <person name="Suzuki Y."/>
            <person name="Kubo T."/>
            <person name="Oyama M."/>
            <person name="Kohara Y."/>
            <person name="Fujiyama A."/>
            <person name="Arakawa K."/>
            <person name="Katayama T."/>
            <person name="Toyoda A."/>
            <person name="Kunieda T."/>
        </authorList>
    </citation>
    <scope>NUCLEOTIDE SEQUENCE [LARGE SCALE GENOMIC DNA]</scope>
    <source>
        <strain evidence="1 2">YOKOZUNA-1</strain>
    </source>
</reference>
<name>A0A1D1V7U2_RAMVA</name>
<organism evidence="1 2">
    <name type="scientific">Ramazzottius varieornatus</name>
    <name type="common">Water bear</name>
    <name type="synonym">Tardigrade</name>
    <dbReference type="NCBI Taxonomy" id="947166"/>
    <lineage>
        <taxon>Eukaryota</taxon>
        <taxon>Metazoa</taxon>
        <taxon>Ecdysozoa</taxon>
        <taxon>Tardigrada</taxon>
        <taxon>Eutardigrada</taxon>
        <taxon>Parachela</taxon>
        <taxon>Hypsibioidea</taxon>
        <taxon>Ramazzottiidae</taxon>
        <taxon>Ramazzottius</taxon>
    </lineage>
</organism>
<accession>A0A1D1V7U2</accession>
<proteinExistence type="predicted"/>
<sequence length="144" mass="16421">METRRSSGTLRKLIRTTPCCCSFSYSLDWDSRRSSVACSWKTPGSIEAPGKEKDWSRCRKRKHKGEERRFTEDSLAQLKRWLFLPAWTLPISAACVVDFSPNLLEYRTSQKNGITIVVSEDRKVPEKTNIISCIGNSGSSKKEE</sequence>
<evidence type="ECO:0000313" key="2">
    <source>
        <dbReference type="Proteomes" id="UP000186922"/>
    </source>
</evidence>
<dbReference type="Proteomes" id="UP000186922">
    <property type="component" value="Unassembled WGS sequence"/>
</dbReference>
<keyword evidence="2" id="KW-1185">Reference proteome</keyword>
<comment type="caution">
    <text evidence="1">The sequence shown here is derived from an EMBL/GenBank/DDBJ whole genome shotgun (WGS) entry which is preliminary data.</text>
</comment>
<dbReference type="EMBL" id="BDGG01000003">
    <property type="protein sequence ID" value="GAU96845.1"/>
    <property type="molecule type" value="Genomic_DNA"/>
</dbReference>
<protein>
    <submittedName>
        <fullName evidence="1">Uncharacterized protein</fullName>
    </submittedName>
</protein>
<gene>
    <name evidence="1" type="primary">RvY_08223-1</name>
    <name evidence="1" type="synonym">RvY_08223.1</name>
    <name evidence="1" type="ORF">RvY_08223</name>
</gene>